<proteinExistence type="predicted"/>
<evidence type="ECO:0000313" key="1">
    <source>
        <dbReference type="EMBL" id="OGY79650.1"/>
    </source>
</evidence>
<organism evidence="1 2">
    <name type="scientific">Candidatus Kerfeldbacteria bacterium RIFCSPHIGHO2_02_FULL_42_14</name>
    <dbReference type="NCBI Taxonomy" id="1798540"/>
    <lineage>
        <taxon>Bacteria</taxon>
        <taxon>Candidatus Kerfeldiibacteriota</taxon>
    </lineage>
</organism>
<dbReference type="Proteomes" id="UP000177165">
    <property type="component" value="Unassembled WGS sequence"/>
</dbReference>
<reference evidence="1 2" key="1">
    <citation type="journal article" date="2016" name="Nat. Commun.">
        <title>Thousands of microbial genomes shed light on interconnected biogeochemical processes in an aquifer system.</title>
        <authorList>
            <person name="Anantharaman K."/>
            <person name="Brown C.T."/>
            <person name="Hug L.A."/>
            <person name="Sharon I."/>
            <person name="Castelle C.J."/>
            <person name="Probst A.J."/>
            <person name="Thomas B.C."/>
            <person name="Singh A."/>
            <person name="Wilkins M.J."/>
            <person name="Karaoz U."/>
            <person name="Brodie E.L."/>
            <person name="Williams K.H."/>
            <person name="Hubbard S.S."/>
            <person name="Banfield J.F."/>
        </authorList>
    </citation>
    <scope>NUCLEOTIDE SEQUENCE [LARGE SCALE GENOMIC DNA]</scope>
</reference>
<sequence>MIHERSMKIKMQFLLFTAVFAILFLFTPRFALAFEAELVDITPEAQDISDQLGGGDIPENIALFGFITTIDTAYTATFSVSECPVMVVTPGADLSEDDSWSCDTDSKELIVPFTAKELLDVDKDLPEGSTSTMIAFAPATEPGTDGPPEEMRGGWMSTNISEWELIPPSEDAPYFGYKLTGPEGTEGFFHMFIPNAIIELLSEFSGKELIVEDLAVFNGDAQASMEIEEVTGGALVKINLTFASNSTVIESQGSKSITKELTVREQLDVSLAAKKTSLKQGEKTTIYGWAKDAKKGEKVVIYRKLKGQKKFTKFMVVKTDKNGYFSKKLNPAKTATYRAEYKKEKSDTVEIVVKSKKK</sequence>
<evidence type="ECO:0000313" key="2">
    <source>
        <dbReference type="Proteomes" id="UP000177165"/>
    </source>
</evidence>
<gene>
    <name evidence="1" type="ORF">A3B74_02660</name>
</gene>
<accession>A0A1G2AUF2</accession>
<name>A0A1G2AUF2_9BACT</name>
<comment type="caution">
    <text evidence="1">The sequence shown here is derived from an EMBL/GenBank/DDBJ whole genome shotgun (WGS) entry which is preliminary data.</text>
</comment>
<dbReference type="STRING" id="1798540.A3B74_02660"/>
<dbReference type="AlphaFoldDB" id="A0A1G2AUF2"/>
<protein>
    <submittedName>
        <fullName evidence="1">Uncharacterized protein</fullName>
    </submittedName>
</protein>
<dbReference type="EMBL" id="MHKB01000008">
    <property type="protein sequence ID" value="OGY79650.1"/>
    <property type="molecule type" value="Genomic_DNA"/>
</dbReference>